<dbReference type="GeneID" id="9222850"/>
<keyword evidence="2" id="KW-1185">Reference proteome</keyword>
<evidence type="ECO:0000313" key="2">
    <source>
        <dbReference type="Proteomes" id="UP000002035"/>
    </source>
</evidence>
<gene>
    <name evidence="1" type="ORF">MCYG_02654</name>
</gene>
<accession>C5FGF0</accession>
<reference evidence="2" key="1">
    <citation type="journal article" date="2012" name="MBio">
        <title>Comparative genome analysis of Trichophyton rubrum and related dermatophytes reveals candidate genes involved in infection.</title>
        <authorList>
            <person name="Martinez D.A."/>
            <person name="Oliver B.G."/>
            <person name="Graeser Y."/>
            <person name="Goldberg J.M."/>
            <person name="Li W."/>
            <person name="Martinez-Rossi N.M."/>
            <person name="Monod M."/>
            <person name="Shelest E."/>
            <person name="Barton R.C."/>
            <person name="Birch E."/>
            <person name="Brakhage A.A."/>
            <person name="Chen Z."/>
            <person name="Gurr S.J."/>
            <person name="Heiman D."/>
            <person name="Heitman J."/>
            <person name="Kosti I."/>
            <person name="Rossi A."/>
            <person name="Saif S."/>
            <person name="Samalova M."/>
            <person name="Saunders C.W."/>
            <person name="Shea T."/>
            <person name="Summerbell R.C."/>
            <person name="Xu J."/>
            <person name="Young S."/>
            <person name="Zeng Q."/>
            <person name="Birren B.W."/>
            <person name="Cuomo C.A."/>
            <person name="White T.C."/>
        </authorList>
    </citation>
    <scope>NUCLEOTIDE SEQUENCE [LARGE SCALE GENOMIC DNA]</scope>
    <source>
        <strain evidence="2">ATCC MYA-4605 / CBS 113480</strain>
    </source>
</reference>
<protein>
    <submittedName>
        <fullName evidence="1">Uncharacterized protein</fullName>
    </submittedName>
</protein>
<dbReference type="HOGENOM" id="CLU_2196327_0_0_1"/>
<organism evidence="1 2">
    <name type="scientific">Arthroderma otae (strain ATCC MYA-4605 / CBS 113480)</name>
    <name type="common">Microsporum canis</name>
    <dbReference type="NCBI Taxonomy" id="554155"/>
    <lineage>
        <taxon>Eukaryota</taxon>
        <taxon>Fungi</taxon>
        <taxon>Dikarya</taxon>
        <taxon>Ascomycota</taxon>
        <taxon>Pezizomycotina</taxon>
        <taxon>Eurotiomycetes</taxon>
        <taxon>Eurotiomycetidae</taxon>
        <taxon>Onygenales</taxon>
        <taxon>Arthrodermataceae</taxon>
        <taxon>Microsporum</taxon>
    </lineage>
</organism>
<dbReference type="Proteomes" id="UP000002035">
    <property type="component" value="Unassembled WGS sequence"/>
</dbReference>
<dbReference type="EMBL" id="DS995702">
    <property type="protein sequence ID" value="EEQ29835.1"/>
    <property type="molecule type" value="Genomic_DNA"/>
</dbReference>
<dbReference type="VEuPathDB" id="FungiDB:MCYG_02654"/>
<evidence type="ECO:0000313" key="1">
    <source>
        <dbReference type="EMBL" id="EEQ29835.1"/>
    </source>
</evidence>
<sequence>MSMQILPFDPLGLLVQAKSLDSRVMNIEGCHSFVPLQARETADKMGIISTGEDEVQLGKAMQAYGEDGYVVDLRSRNAHGITGRMERTASLSDRRGCGVVNQRRSKSG</sequence>
<proteinExistence type="predicted"/>
<dbReference type="AlphaFoldDB" id="C5FGF0"/>
<dbReference type="RefSeq" id="XP_002849720.1">
    <property type="nucleotide sequence ID" value="XM_002849674.1"/>
</dbReference>
<name>C5FGF0_ARTOC</name>